<sequence length="133" mass="14675">MNNQELVKEQSRFLEMNGFIIPRTEGEAENVLANLNGYTLLMIGSYKNSTWQNGVVDALKKSEGIIIKPVAVFSDVNNAVVNKVFDYAPSIPRGLNGVAIFNGSELIEFIKILQLEEQSVSSKILGAILNLEM</sequence>
<dbReference type="RefSeq" id="WP_183976810.1">
    <property type="nucleotide sequence ID" value="NZ_JACIBY010000009.1"/>
</dbReference>
<name>A0A7W5ZND8_9BACT</name>
<evidence type="ECO:0000313" key="3">
    <source>
        <dbReference type="Proteomes" id="UP000541352"/>
    </source>
</evidence>
<dbReference type="AlphaFoldDB" id="A0A7W5ZND8"/>
<protein>
    <submittedName>
        <fullName evidence="2">Uncharacterized protein</fullName>
    </submittedName>
</protein>
<evidence type="ECO:0000256" key="1">
    <source>
        <dbReference type="ARBA" id="ARBA00038305"/>
    </source>
</evidence>
<dbReference type="EMBL" id="JACIBY010000009">
    <property type="protein sequence ID" value="MBB3840066.1"/>
    <property type="molecule type" value="Genomic_DNA"/>
</dbReference>
<gene>
    <name evidence="2" type="ORF">FHS57_004079</name>
</gene>
<keyword evidence="3" id="KW-1185">Reference proteome</keyword>
<accession>A0A7W5ZND8</accession>
<organism evidence="2 3">
    <name type="scientific">Runella defluvii</name>
    <dbReference type="NCBI Taxonomy" id="370973"/>
    <lineage>
        <taxon>Bacteria</taxon>
        <taxon>Pseudomonadati</taxon>
        <taxon>Bacteroidota</taxon>
        <taxon>Cytophagia</taxon>
        <taxon>Cytophagales</taxon>
        <taxon>Spirosomataceae</taxon>
        <taxon>Runella</taxon>
    </lineage>
</organism>
<dbReference type="Proteomes" id="UP000541352">
    <property type="component" value="Unassembled WGS sequence"/>
</dbReference>
<dbReference type="InterPro" id="IPR009474">
    <property type="entry name" value="BrxB/BrxA"/>
</dbReference>
<comment type="similarity">
    <text evidence="1">Belongs to the bacilliredoxin family.</text>
</comment>
<evidence type="ECO:0000313" key="2">
    <source>
        <dbReference type="EMBL" id="MBB3840066.1"/>
    </source>
</evidence>
<comment type="caution">
    <text evidence="2">The sequence shown here is derived from an EMBL/GenBank/DDBJ whole genome shotgun (WGS) entry which is preliminary data.</text>
</comment>
<reference evidence="2 3" key="1">
    <citation type="submission" date="2020-08" db="EMBL/GenBank/DDBJ databases">
        <title>Genomic Encyclopedia of Type Strains, Phase IV (KMG-IV): sequencing the most valuable type-strain genomes for metagenomic binning, comparative biology and taxonomic classification.</title>
        <authorList>
            <person name="Goeker M."/>
        </authorList>
    </citation>
    <scope>NUCLEOTIDE SEQUENCE [LARGE SCALE GENOMIC DNA]</scope>
    <source>
        <strain evidence="2 3">DSM 17976</strain>
    </source>
</reference>
<dbReference type="Pfam" id="PF06491">
    <property type="entry name" value="Disulph_isomer"/>
    <property type="match status" value="1"/>
</dbReference>
<proteinExistence type="inferred from homology"/>